<gene>
    <name evidence="1" type="ORF">OIU84_017706</name>
</gene>
<organism evidence="1 2">
    <name type="scientific">Salix udensis</name>
    <dbReference type="NCBI Taxonomy" id="889485"/>
    <lineage>
        <taxon>Eukaryota</taxon>
        <taxon>Viridiplantae</taxon>
        <taxon>Streptophyta</taxon>
        <taxon>Embryophyta</taxon>
        <taxon>Tracheophyta</taxon>
        <taxon>Spermatophyta</taxon>
        <taxon>Magnoliopsida</taxon>
        <taxon>eudicotyledons</taxon>
        <taxon>Gunneridae</taxon>
        <taxon>Pentapetalae</taxon>
        <taxon>rosids</taxon>
        <taxon>fabids</taxon>
        <taxon>Malpighiales</taxon>
        <taxon>Salicaceae</taxon>
        <taxon>Saliceae</taxon>
        <taxon>Salix</taxon>
    </lineage>
</organism>
<comment type="caution">
    <text evidence="1">The sequence shown here is derived from an EMBL/GenBank/DDBJ whole genome shotgun (WGS) entry which is preliminary data.</text>
</comment>
<reference evidence="1 2" key="1">
    <citation type="journal article" date="2023" name="Int. J. Mol. Sci.">
        <title>De Novo Assembly and Annotation of 11 Diverse Shrub Willow (Salix) Genomes Reveals Novel Gene Organization in Sex-Linked Regions.</title>
        <authorList>
            <person name="Hyden B."/>
            <person name="Feng K."/>
            <person name="Yates T.B."/>
            <person name="Jawdy S."/>
            <person name="Cereghino C."/>
            <person name="Smart L.B."/>
            <person name="Muchero W."/>
        </authorList>
    </citation>
    <scope>NUCLEOTIDE SEQUENCE [LARGE SCALE GENOMIC DNA]</scope>
    <source>
        <tissue evidence="1">Shoot tip</tissue>
    </source>
</reference>
<proteinExistence type="predicted"/>
<accession>A0AAD6L2P3</accession>
<evidence type="ECO:0000313" key="2">
    <source>
        <dbReference type="Proteomes" id="UP001162972"/>
    </source>
</evidence>
<evidence type="ECO:0000313" key="1">
    <source>
        <dbReference type="EMBL" id="KAJ6434043.1"/>
    </source>
</evidence>
<sequence length="105" mass="12758">MDAYDGYYPNIQSWERCERNRTTTREELVANNETRNREGYNMDLLKVELPKFHGENPQGWIRKSRKFSKLLFTPVHQWWPYLHLEVMEKVWFEGLLVEITILLVN</sequence>
<name>A0AAD6L2P3_9ROSI</name>
<dbReference type="Proteomes" id="UP001162972">
    <property type="component" value="Chromosome 13"/>
</dbReference>
<keyword evidence="2" id="KW-1185">Reference proteome</keyword>
<dbReference type="EMBL" id="JAPFFJ010000002">
    <property type="protein sequence ID" value="KAJ6434043.1"/>
    <property type="molecule type" value="Genomic_DNA"/>
</dbReference>
<protein>
    <submittedName>
        <fullName evidence="1">Uncharacterized protein</fullName>
    </submittedName>
</protein>
<dbReference type="AlphaFoldDB" id="A0AAD6L2P3"/>